<reference evidence="6 7" key="1">
    <citation type="submission" date="2016-07" db="EMBL/GenBank/DDBJ databases">
        <title>Pervasive Adenine N6-methylation of Active Genes in Fungi.</title>
        <authorList>
            <consortium name="DOE Joint Genome Institute"/>
            <person name="Mondo S.J."/>
            <person name="Dannebaum R.O."/>
            <person name="Kuo R.C."/>
            <person name="Labutti K."/>
            <person name="Haridas S."/>
            <person name="Kuo A."/>
            <person name="Salamov A."/>
            <person name="Ahrendt S.R."/>
            <person name="Lipzen A."/>
            <person name="Sullivan W."/>
            <person name="Andreopoulos W.B."/>
            <person name="Clum A."/>
            <person name="Lindquist E."/>
            <person name="Daum C."/>
            <person name="Ramamoorthy G.K."/>
            <person name="Gryganskyi A."/>
            <person name="Culley D."/>
            <person name="Magnuson J.K."/>
            <person name="James T.Y."/>
            <person name="O'Malley M.A."/>
            <person name="Stajich J.E."/>
            <person name="Spatafora J.W."/>
            <person name="Visel A."/>
            <person name="Grigoriev I.V."/>
        </authorList>
    </citation>
    <scope>NUCLEOTIDE SEQUENCE [LARGE SCALE GENOMIC DNA]</scope>
    <source>
        <strain evidence="6 7">ATCC 12442</strain>
    </source>
</reference>
<dbReference type="InterPro" id="IPR008271">
    <property type="entry name" value="Ser/Thr_kinase_AS"/>
</dbReference>
<accession>A0A1Y1WER8</accession>
<keyword evidence="1 3" id="KW-0547">Nucleotide-binding</keyword>
<evidence type="ECO:0000256" key="1">
    <source>
        <dbReference type="ARBA" id="ARBA00022741"/>
    </source>
</evidence>
<dbReference type="FunFam" id="3.30.200.20:FF:000042">
    <property type="entry name" value="Aurora kinase A"/>
    <property type="match status" value="1"/>
</dbReference>
<dbReference type="STRING" id="61395.A0A1Y1WER8"/>
<dbReference type="Gene3D" id="3.30.200.20">
    <property type="entry name" value="Phosphorylase Kinase, domain 1"/>
    <property type="match status" value="1"/>
</dbReference>
<dbReference type="GeneID" id="63801162"/>
<evidence type="ECO:0000256" key="3">
    <source>
        <dbReference type="PROSITE-ProRule" id="PRU10141"/>
    </source>
</evidence>
<dbReference type="InterPro" id="IPR011009">
    <property type="entry name" value="Kinase-like_dom_sf"/>
</dbReference>
<dbReference type="Gene3D" id="1.10.510.10">
    <property type="entry name" value="Transferase(Phosphotransferase) domain 1"/>
    <property type="match status" value="1"/>
</dbReference>
<keyword evidence="2 3" id="KW-0067">ATP-binding</keyword>
<dbReference type="FunFam" id="1.10.510.10:FF:000571">
    <property type="entry name" value="Maternal embryonic leucine zipper kinase"/>
    <property type="match status" value="1"/>
</dbReference>
<dbReference type="GO" id="GO:0004674">
    <property type="term" value="F:protein serine/threonine kinase activity"/>
    <property type="evidence" value="ECO:0007669"/>
    <property type="project" value="UniProtKB-KW"/>
</dbReference>
<dbReference type="CDD" id="cd05117">
    <property type="entry name" value="STKc_CAMK"/>
    <property type="match status" value="1"/>
</dbReference>
<dbReference type="GO" id="GO:0005524">
    <property type="term" value="F:ATP binding"/>
    <property type="evidence" value="ECO:0007669"/>
    <property type="project" value="UniProtKB-UniRule"/>
</dbReference>
<evidence type="ECO:0000259" key="5">
    <source>
        <dbReference type="PROSITE" id="PS50011"/>
    </source>
</evidence>
<dbReference type="PROSITE" id="PS50011">
    <property type="entry name" value="PROTEIN_KINASE_DOM"/>
    <property type="match status" value="1"/>
</dbReference>
<evidence type="ECO:0000256" key="4">
    <source>
        <dbReference type="RuleBase" id="RU000304"/>
    </source>
</evidence>
<dbReference type="EMBL" id="MCFD01000003">
    <property type="protein sequence ID" value="ORX71895.1"/>
    <property type="molecule type" value="Genomic_DNA"/>
</dbReference>
<dbReference type="PROSITE" id="PS00107">
    <property type="entry name" value="PROTEIN_KINASE_ATP"/>
    <property type="match status" value="1"/>
</dbReference>
<name>A0A1Y1WER8_9FUNG</name>
<dbReference type="Proteomes" id="UP000193922">
    <property type="component" value="Unassembled WGS sequence"/>
</dbReference>
<dbReference type="InterPro" id="IPR017441">
    <property type="entry name" value="Protein_kinase_ATP_BS"/>
</dbReference>
<protein>
    <submittedName>
        <fullName evidence="6">Pkinase-domain-containing protein</fullName>
    </submittedName>
</protein>
<feature type="non-terminal residue" evidence="6">
    <location>
        <position position="297"/>
    </location>
</feature>
<comment type="similarity">
    <text evidence="4">Belongs to the protein kinase superfamily.</text>
</comment>
<dbReference type="OrthoDB" id="40902at2759"/>
<dbReference type="SUPFAM" id="SSF56112">
    <property type="entry name" value="Protein kinase-like (PK-like)"/>
    <property type="match status" value="1"/>
</dbReference>
<dbReference type="PROSITE" id="PS00108">
    <property type="entry name" value="PROTEIN_KINASE_ST"/>
    <property type="match status" value="1"/>
</dbReference>
<dbReference type="PANTHER" id="PTHR24347">
    <property type="entry name" value="SERINE/THREONINE-PROTEIN KINASE"/>
    <property type="match status" value="1"/>
</dbReference>
<sequence>MEHLHAHLSHHWNAAHQPRIVTVPCKYRAGRVLGHGTYAVVKEMVQIDTGEHFAGKMINKKHMQGREAAIPNEINILKRLSRRHANVVTLHDYFETPHNMYLVTELCTGGELFERICQEAAFTEQDAARIMRQIVSGVEFLHANGVVHRDLKTENCLFRTSDRDSTVAITDFGLSRIINSESNYALTTQCGTPGYMAPEVLQRCGHGRAVDMWAVGVITYFILSGATPFERASAAAEMAAVVKCEYAFEPVEHWCQVSPAAQHFIASLLVYSPDRRMTAKQALKHPWLQGEQRMVMP</sequence>
<comment type="caution">
    <text evidence="6">The sequence shown here is derived from an EMBL/GenBank/DDBJ whole genome shotgun (WGS) entry which is preliminary data.</text>
</comment>
<evidence type="ECO:0000256" key="2">
    <source>
        <dbReference type="ARBA" id="ARBA00022840"/>
    </source>
</evidence>
<dbReference type="Pfam" id="PF00069">
    <property type="entry name" value="Pkinase"/>
    <property type="match status" value="1"/>
</dbReference>
<proteinExistence type="inferred from homology"/>
<organism evidence="6 7">
    <name type="scientific">Linderina pennispora</name>
    <dbReference type="NCBI Taxonomy" id="61395"/>
    <lineage>
        <taxon>Eukaryota</taxon>
        <taxon>Fungi</taxon>
        <taxon>Fungi incertae sedis</taxon>
        <taxon>Zoopagomycota</taxon>
        <taxon>Kickxellomycotina</taxon>
        <taxon>Kickxellomycetes</taxon>
        <taxon>Kickxellales</taxon>
        <taxon>Kickxellaceae</taxon>
        <taxon>Linderina</taxon>
    </lineage>
</organism>
<feature type="binding site" evidence="3">
    <location>
        <position position="56"/>
    </location>
    <ligand>
        <name>ATP</name>
        <dbReference type="ChEBI" id="CHEBI:30616"/>
    </ligand>
</feature>
<keyword evidence="7" id="KW-1185">Reference proteome</keyword>
<dbReference type="InterPro" id="IPR000719">
    <property type="entry name" value="Prot_kinase_dom"/>
</dbReference>
<keyword evidence="4" id="KW-0723">Serine/threonine-protein kinase</keyword>
<evidence type="ECO:0000313" key="7">
    <source>
        <dbReference type="Proteomes" id="UP000193922"/>
    </source>
</evidence>
<feature type="domain" description="Protein kinase" evidence="5">
    <location>
        <begin position="27"/>
        <end position="288"/>
    </location>
</feature>
<evidence type="ECO:0000313" key="6">
    <source>
        <dbReference type="EMBL" id="ORX71895.1"/>
    </source>
</evidence>
<keyword evidence="6" id="KW-0418">Kinase</keyword>
<keyword evidence="6" id="KW-0808">Transferase</keyword>
<dbReference type="RefSeq" id="XP_040745319.1">
    <property type="nucleotide sequence ID" value="XM_040884514.1"/>
</dbReference>
<dbReference type="SMART" id="SM00220">
    <property type="entry name" value="S_TKc"/>
    <property type="match status" value="1"/>
</dbReference>
<dbReference type="AlphaFoldDB" id="A0A1Y1WER8"/>
<gene>
    <name evidence="6" type="ORF">DL89DRAFT_221347</name>
</gene>